<dbReference type="SMART" id="SM00179">
    <property type="entry name" value="EGF_CA"/>
    <property type="match status" value="4"/>
</dbReference>
<evidence type="ECO:0000259" key="6">
    <source>
        <dbReference type="PROSITE" id="PS50026"/>
    </source>
</evidence>
<dbReference type="PROSITE" id="PS50026">
    <property type="entry name" value="EGF_3"/>
    <property type="match status" value="4"/>
</dbReference>
<dbReference type="PROSITE" id="PS00010">
    <property type="entry name" value="ASX_HYDROXYL"/>
    <property type="match status" value="3"/>
</dbReference>
<dbReference type="PANTHER" id="PTHR24050">
    <property type="entry name" value="PA14 DOMAIN-CONTAINING PROTEIN"/>
    <property type="match status" value="1"/>
</dbReference>
<dbReference type="PROSITE" id="PS01186">
    <property type="entry name" value="EGF_2"/>
    <property type="match status" value="1"/>
</dbReference>
<evidence type="ECO:0000313" key="8">
    <source>
        <dbReference type="WBParaSite" id="Hba_00092"/>
    </source>
</evidence>
<feature type="domain" description="EGF-like" evidence="6">
    <location>
        <begin position="21"/>
        <end position="57"/>
    </location>
</feature>
<keyword evidence="4 5" id="KW-1015">Disulfide bond</keyword>
<sequence>MNDNLLSRCHYPADCTRGCVDINECEQKPCDVVAVCINYNGGYECKCPIGYRGHGTKENPCKVYKMIFYSCSDVDECEEGIHNCTSFENCGNTRGSFLCDCKSGFEQRGSECININECVEKTHNCLNTEVCEDRVPGFICKCKQGYIHNQVTKKCESKYLTIVHINLKAFLEVFNDDDGMAFLQGNPITQEAFCGKNTICKDVPGFAVCECKANHHGDPYAKEGCKPVNVCDRKPCKKHEVCKPATQLGEYICECSVGYIMNAFDGECIEDPRLKINCTGGDALLRVDPEKQSLKAICVCDIDMVYDERKDRCISSDVCECGEAS</sequence>
<accession>A0A1I7W652</accession>
<dbReference type="AlphaFoldDB" id="A0A1I7W652"/>
<dbReference type="GO" id="GO:0005509">
    <property type="term" value="F:calcium ion binding"/>
    <property type="evidence" value="ECO:0007669"/>
    <property type="project" value="InterPro"/>
</dbReference>
<keyword evidence="7" id="KW-1185">Reference proteome</keyword>
<dbReference type="Pfam" id="PF07645">
    <property type="entry name" value="EGF_CA"/>
    <property type="match status" value="3"/>
</dbReference>
<protein>
    <submittedName>
        <fullName evidence="8">EGF-like domain-containing protein</fullName>
    </submittedName>
</protein>
<keyword evidence="3" id="KW-0677">Repeat</keyword>
<feature type="domain" description="EGF-like" evidence="6">
    <location>
        <begin position="227"/>
        <end position="265"/>
    </location>
</feature>
<dbReference type="SUPFAM" id="SSF57184">
    <property type="entry name" value="Growth factor receptor domain"/>
    <property type="match status" value="1"/>
</dbReference>
<dbReference type="InterPro" id="IPR052235">
    <property type="entry name" value="Nephronectin_domain"/>
</dbReference>
<dbReference type="InterPro" id="IPR018097">
    <property type="entry name" value="EGF_Ca-bd_CS"/>
</dbReference>
<feature type="disulfide bond" evidence="5">
    <location>
        <begin position="236"/>
        <end position="253"/>
    </location>
</feature>
<dbReference type="CDD" id="cd00054">
    <property type="entry name" value="EGF_CA"/>
    <property type="match status" value="1"/>
</dbReference>
<dbReference type="WBParaSite" id="Hba_00092">
    <property type="protein sequence ID" value="Hba_00092"/>
    <property type="gene ID" value="Hba_00092"/>
</dbReference>
<dbReference type="Gene3D" id="2.10.25.10">
    <property type="entry name" value="Laminin"/>
    <property type="match status" value="4"/>
</dbReference>
<keyword evidence="2" id="KW-0732">Signal</keyword>
<dbReference type="FunFam" id="2.10.25.10:FF:000038">
    <property type="entry name" value="Fibrillin 2"/>
    <property type="match status" value="2"/>
</dbReference>
<dbReference type="Proteomes" id="UP000095283">
    <property type="component" value="Unplaced"/>
</dbReference>
<dbReference type="InterPro" id="IPR000152">
    <property type="entry name" value="EGF-type_Asp/Asn_hydroxyl_site"/>
</dbReference>
<reference evidence="8" key="1">
    <citation type="submission" date="2016-11" db="UniProtKB">
        <authorList>
            <consortium name="WormBaseParasite"/>
        </authorList>
    </citation>
    <scope>IDENTIFICATION</scope>
</reference>
<dbReference type="InterPro" id="IPR001881">
    <property type="entry name" value="EGF-like_Ca-bd_dom"/>
</dbReference>
<dbReference type="PROSITE" id="PS01187">
    <property type="entry name" value="EGF_CA"/>
    <property type="match status" value="1"/>
</dbReference>
<comment type="caution">
    <text evidence="5">Lacks conserved residue(s) required for the propagation of feature annotation.</text>
</comment>
<evidence type="ECO:0000256" key="2">
    <source>
        <dbReference type="ARBA" id="ARBA00022729"/>
    </source>
</evidence>
<dbReference type="InterPro" id="IPR049883">
    <property type="entry name" value="NOTCH1_EGF-like"/>
</dbReference>
<feature type="domain" description="EGF-like" evidence="6">
    <location>
        <begin position="114"/>
        <end position="156"/>
    </location>
</feature>
<proteinExistence type="predicted"/>
<dbReference type="InterPro" id="IPR009030">
    <property type="entry name" value="Growth_fac_rcpt_cys_sf"/>
</dbReference>
<dbReference type="SMART" id="SM00181">
    <property type="entry name" value="EGF"/>
    <property type="match status" value="4"/>
</dbReference>
<name>A0A1I7W652_HETBA</name>
<keyword evidence="1 5" id="KW-0245">EGF-like domain</keyword>
<feature type="domain" description="EGF-like" evidence="6">
    <location>
        <begin position="73"/>
        <end position="111"/>
    </location>
</feature>
<evidence type="ECO:0000313" key="7">
    <source>
        <dbReference type="Proteomes" id="UP000095283"/>
    </source>
</evidence>
<evidence type="ECO:0000256" key="5">
    <source>
        <dbReference type="PROSITE-ProRule" id="PRU00076"/>
    </source>
</evidence>
<evidence type="ECO:0000256" key="4">
    <source>
        <dbReference type="ARBA" id="ARBA00023157"/>
    </source>
</evidence>
<organism evidence="7 8">
    <name type="scientific">Heterorhabditis bacteriophora</name>
    <name type="common">Entomopathogenic nematode worm</name>
    <dbReference type="NCBI Taxonomy" id="37862"/>
    <lineage>
        <taxon>Eukaryota</taxon>
        <taxon>Metazoa</taxon>
        <taxon>Ecdysozoa</taxon>
        <taxon>Nematoda</taxon>
        <taxon>Chromadorea</taxon>
        <taxon>Rhabditida</taxon>
        <taxon>Rhabditina</taxon>
        <taxon>Rhabditomorpha</taxon>
        <taxon>Strongyloidea</taxon>
        <taxon>Heterorhabditidae</taxon>
        <taxon>Heterorhabditis</taxon>
    </lineage>
</organism>
<dbReference type="PANTHER" id="PTHR24050:SF28">
    <property type="entry name" value="UROMODULIN-LIKE"/>
    <property type="match status" value="1"/>
</dbReference>
<dbReference type="InterPro" id="IPR000742">
    <property type="entry name" value="EGF"/>
</dbReference>
<evidence type="ECO:0000256" key="3">
    <source>
        <dbReference type="ARBA" id="ARBA00022737"/>
    </source>
</evidence>
<evidence type="ECO:0000256" key="1">
    <source>
        <dbReference type="ARBA" id="ARBA00022536"/>
    </source>
</evidence>